<dbReference type="Proteomes" id="UP000003162">
    <property type="component" value="Unassembled WGS sequence"/>
</dbReference>
<reference evidence="3 4" key="1">
    <citation type="submission" date="2007-09" db="EMBL/GenBank/DDBJ databases">
        <title>Draft genome sequence of Peptostreptococcus micros (ATCC 33270).</title>
        <authorList>
            <person name="Sudarsanam P."/>
            <person name="Ley R."/>
            <person name="Guruge J."/>
            <person name="Turnbaugh P.J."/>
            <person name="Mahowald M."/>
            <person name="Liep D."/>
            <person name="Gordon J."/>
        </authorList>
    </citation>
    <scope>NUCLEOTIDE SEQUENCE [LARGE SCALE GENOMIC DNA]</scope>
    <source>
        <strain evidence="3 4">ATCC 33270</strain>
    </source>
</reference>
<dbReference type="HOGENOM" id="CLU_651873_0_0_9"/>
<keyword evidence="1" id="KW-0472">Membrane</keyword>
<dbReference type="Pfam" id="PF13349">
    <property type="entry name" value="DUF4097"/>
    <property type="match status" value="1"/>
</dbReference>
<reference evidence="3 4" key="2">
    <citation type="submission" date="2007-09" db="EMBL/GenBank/DDBJ databases">
        <authorList>
            <person name="Fulton L."/>
            <person name="Clifton S."/>
            <person name="Fulton B."/>
            <person name="Xu J."/>
            <person name="Minx P."/>
            <person name="Pepin K.H."/>
            <person name="Johnson M."/>
            <person name="Thiruvilangam P."/>
            <person name="Bhonagiri V."/>
            <person name="Nash W.E."/>
            <person name="Mardis E.R."/>
            <person name="Wilson R.K."/>
        </authorList>
    </citation>
    <scope>NUCLEOTIDE SEQUENCE [LARGE SCALE GENOMIC DNA]</scope>
    <source>
        <strain evidence="3 4">ATCC 33270</strain>
    </source>
</reference>
<accession>A8SIW7</accession>
<protein>
    <recommendedName>
        <fullName evidence="2">DUF4097 domain-containing protein</fullName>
    </recommendedName>
</protein>
<feature type="transmembrane region" description="Helical" evidence="1">
    <location>
        <begin position="109"/>
        <end position="133"/>
    </location>
</feature>
<gene>
    <name evidence="3" type="ORF">PEPMIC_00227</name>
</gene>
<comment type="caution">
    <text evidence="3">The sequence shown here is derived from an EMBL/GenBank/DDBJ whole genome shotgun (WGS) entry which is preliminary data.</text>
</comment>
<name>A8SIW7_9FIRM</name>
<dbReference type="InterPro" id="IPR025164">
    <property type="entry name" value="Toastrack_DUF4097"/>
</dbReference>
<proteinExistence type="predicted"/>
<feature type="domain" description="DUF4097" evidence="2">
    <location>
        <begin position="216"/>
        <end position="366"/>
    </location>
</feature>
<dbReference type="Gene3D" id="2.160.20.120">
    <property type="match status" value="1"/>
</dbReference>
<sequence>MMSRRTFMRKLMSYLKNISRTERQNVENFYNEMFDEQGIGLDDEVPESFGNPRKIAMEILAEDIEIEEEKSERSGRKKNSFWKKLSLVGLGIFSFPLLVPIFVIAILCFVIWIVFSVVGLLISLLTLPFSFIFNPESIITWGWKVIVFIILVYIFAWIIKGLYNMLINDISKNPGRYNRKYVRVNYQPSENEDYEIYEEEEMDYSNANMDTFFEDIDDIEIDFNTLSVKFEISEDEVVRVKSRNLRRTKLYCEKTQNKLKIYNKGLVGHLDDRGIIIDDDFIKDSSLTIYVPEDVSICGEINASSIKMKDLELRDFNLEVNAGNVNLNNLEVKNFDVEVNAGNIRGDVEYQDMFELDVKAGNATLEVDKLYGEIEYEYSVGMGSVKIFGESFAGFDKSGRKNRVSDVNMKIKCEAGKVTIS</sequence>
<evidence type="ECO:0000313" key="4">
    <source>
        <dbReference type="Proteomes" id="UP000003162"/>
    </source>
</evidence>
<feature type="transmembrane region" description="Helical" evidence="1">
    <location>
        <begin position="85"/>
        <end position="103"/>
    </location>
</feature>
<keyword evidence="1" id="KW-1133">Transmembrane helix</keyword>
<evidence type="ECO:0000259" key="2">
    <source>
        <dbReference type="Pfam" id="PF13349"/>
    </source>
</evidence>
<dbReference type="AlphaFoldDB" id="A8SIW7"/>
<keyword evidence="1" id="KW-0812">Transmembrane</keyword>
<dbReference type="Pfam" id="PF22564">
    <property type="entry name" value="HAAS"/>
    <property type="match status" value="1"/>
</dbReference>
<evidence type="ECO:0000256" key="1">
    <source>
        <dbReference type="SAM" id="Phobius"/>
    </source>
</evidence>
<dbReference type="eggNOG" id="COG4709">
    <property type="taxonomic scope" value="Bacteria"/>
</dbReference>
<dbReference type="EMBL" id="ABEE02000014">
    <property type="protein sequence ID" value="EDP24783.1"/>
    <property type="molecule type" value="Genomic_DNA"/>
</dbReference>
<organism evidence="3 4">
    <name type="scientific">Parvimonas micra ATCC 33270</name>
    <dbReference type="NCBI Taxonomy" id="411465"/>
    <lineage>
        <taxon>Bacteria</taxon>
        <taxon>Bacillati</taxon>
        <taxon>Bacillota</taxon>
        <taxon>Tissierellia</taxon>
        <taxon>Tissierellales</taxon>
        <taxon>Peptoniphilaceae</taxon>
        <taxon>Parvimonas</taxon>
    </lineage>
</organism>
<evidence type="ECO:0000313" key="3">
    <source>
        <dbReference type="EMBL" id="EDP24783.1"/>
    </source>
</evidence>
<feature type="transmembrane region" description="Helical" evidence="1">
    <location>
        <begin position="145"/>
        <end position="163"/>
    </location>
</feature>